<keyword evidence="3" id="KW-1185">Reference proteome</keyword>
<evidence type="ECO:0000313" key="3">
    <source>
        <dbReference type="Proteomes" id="UP000503003"/>
    </source>
</evidence>
<evidence type="ECO:0000313" key="2">
    <source>
        <dbReference type="EMBL" id="QIH43932.1"/>
    </source>
</evidence>
<gene>
    <name evidence="2" type="ORF">G5S32_18300</name>
</gene>
<reference evidence="2 3" key="1">
    <citation type="submission" date="2020-02" db="EMBL/GenBank/DDBJ databases">
        <title>A complete genome of a marine bacterium Vibrio sp. ZWAL4003 isolated from the mangrove sediment with the ability to degrade polysaccharides.</title>
        <authorList>
            <person name="Wu J."/>
            <person name="Qu W."/>
            <person name="Zeng R."/>
        </authorList>
    </citation>
    <scope>NUCLEOTIDE SEQUENCE [LARGE SCALE GENOMIC DNA]</scope>
    <source>
        <strain evidence="2 3">ZWAL4003</strain>
    </source>
</reference>
<sequence>MKLKNLVLSMALGSLAIAGCNGSSSSSDSSTGQVTVSGTATAPSGSVALLRHYTAFDQLLNSIISPVYASMTGLDVVENALVELIEIDDEGNQVGDVIASTYTSTTGNYKITVPDTYQLNGSLVLRISGSNNLELRAQAVDSEVNINPISEYVLQKYISLDVDLSALTLSSVVELYGKLDEYDLSSSTDLATTLSALAEEVGEFVESSIETSSSSDLDANELDGNYRILGYESKLVDNNTLDTGIADNGIGFKARRRSVSIDGDSNGSITATYNSGIAAYRRVLNGVDGGSTSMSDTKTNTYPTSSTDTGTYLEGNVLLFTSDFEEIISTDDNEGERVYPQIQRFQKVNDSNIAINLYKDASAFYGLEGSAINDDDLIAHQVYRGLRVMAQVPTSMSQSDLTGDFGRVYIEAFGDENANVSYLTANNILSFDGSSTFSHDQTTWQEITRDSSGTNNYESGNDDAASGISITVDTDGNISQLGGDNYEDGNMNGFVNADYNFLAVSQFDTDLESGIDVEIGTTLAVKLPTSTPLVQGKTYRIMTFGSKLDGREVHLLTNTFNGKATFVTESTGTVTSAENNLYLAKLGSEDVTVEVDDEVTSSFTAVITSNGAAILTSTGTDGDETSTSTLTGYFNETASMGIFTTTYQVGSNNPKEIGLAVLIQID</sequence>
<feature type="signal peptide" evidence="1">
    <location>
        <begin position="1"/>
        <end position="18"/>
    </location>
</feature>
<name>A0A6G7CPB0_9VIBR</name>
<dbReference type="PROSITE" id="PS51257">
    <property type="entry name" value="PROKAR_LIPOPROTEIN"/>
    <property type="match status" value="1"/>
</dbReference>
<keyword evidence="1" id="KW-0732">Signal</keyword>
<dbReference type="EMBL" id="CP049332">
    <property type="protein sequence ID" value="QIH43932.1"/>
    <property type="molecule type" value="Genomic_DNA"/>
</dbReference>
<dbReference type="RefSeq" id="WP_165313598.1">
    <property type="nucleotide sequence ID" value="NZ_CP049332.1"/>
</dbReference>
<protein>
    <submittedName>
        <fullName evidence="2">Uncharacterized protein</fullName>
    </submittedName>
</protein>
<evidence type="ECO:0000256" key="1">
    <source>
        <dbReference type="SAM" id="SignalP"/>
    </source>
</evidence>
<feature type="chain" id="PRO_5026015634" evidence="1">
    <location>
        <begin position="19"/>
        <end position="666"/>
    </location>
</feature>
<accession>A0A6G7CPB0</accession>
<organism evidence="2 3">
    <name type="scientific">Vibrio ziniensis</name>
    <dbReference type="NCBI Taxonomy" id="2711221"/>
    <lineage>
        <taxon>Bacteria</taxon>
        <taxon>Pseudomonadati</taxon>
        <taxon>Pseudomonadota</taxon>
        <taxon>Gammaproteobacteria</taxon>
        <taxon>Vibrionales</taxon>
        <taxon>Vibrionaceae</taxon>
        <taxon>Vibrio</taxon>
    </lineage>
</organism>
<proteinExistence type="predicted"/>
<dbReference type="AlphaFoldDB" id="A0A6G7CPB0"/>
<dbReference type="KEGG" id="vzi:G5S32_18300"/>
<dbReference type="Proteomes" id="UP000503003">
    <property type="component" value="Chromosome 2"/>
</dbReference>